<evidence type="ECO:0000313" key="3">
    <source>
        <dbReference type="EMBL" id="CAB4132978.1"/>
    </source>
</evidence>
<name>A0A6J5L077_9CAUD</name>
<dbReference type="EMBL" id="LR796204">
    <property type="protein sequence ID" value="CAB4126935.1"/>
    <property type="molecule type" value="Genomic_DNA"/>
</dbReference>
<evidence type="ECO:0000256" key="1">
    <source>
        <dbReference type="SAM" id="MobiDB-lite"/>
    </source>
</evidence>
<sequence length="478" mass="52187">MPIDPSIALGVRPVQFESPFNAMSQLAQMRNAENQNALAQYQLAAAQRSEASQNALSNAWRKAVNPETGQVDDKVLMSAMAESGLGSQIPAVMKTRREEQRSELESQKARSELVLKHQELSKGRLAQVRTPEDYLAWHEANHRDPVLNEYFKSIGVTPDQSRQQILTQLQQPDGFEDLMRRSALGLEKAMEQHVVTQDLNGSTRVLARFKYGGGPMTVVAGSEAQKTAPMAAPTVQERTDGKEKWSVKIDPNTGTETEVQGSRRKMQLTPYEQQQLDRQLRDSNGIAQVVTDQTGKVTLLSKTGQIITPVSESGAPATITGKPSATFEKTTNQRAELSRGLTTAISELTDATKNGGLIDQSTGSGLGHAWDVIERFFGRATEGDIASGKLKPIADLALKMVPRFEGPQSDKDTQSYKEAAGQLADPTLPSKIRKEAGKTVLRLMKDRKEQFVTQNMVDEGTSVSAPSAAPKVVDFGSL</sequence>
<proteinExistence type="predicted"/>
<accession>A0A6J5L077</accession>
<organism evidence="2">
    <name type="scientific">uncultured Caudovirales phage</name>
    <dbReference type="NCBI Taxonomy" id="2100421"/>
    <lineage>
        <taxon>Viruses</taxon>
        <taxon>Duplodnaviria</taxon>
        <taxon>Heunggongvirae</taxon>
        <taxon>Uroviricota</taxon>
        <taxon>Caudoviricetes</taxon>
        <taxon>Peduoviridae</taxon>
        <taxon>Maltschvirus</taxon>
        <taxon>Maltschvirus maltsch</taxon>
    </lineage>
</organism>
<evidence type="ECO:0000313" key="2">
    <source>
        <dbReference type="EMBL" id="CAB4126935.1"/>
    </source>
</evidence>
<gene>
    <name evidence="3" type="ORF">UFOVP254_24</name>
    <name evidence="2" type="ORF">UFOVP76_29</name>
</gene>
<feature type="region of interest" description="Disordered" evidence="1">
    <location>
        <begin position="224"/>
        <end position="244"/>
    </location>
</feature>
<reference evidence="2" key="1">
    <citation type="submission" date="2020-04" db="EMBL/GenBank/DDBJ databases">
        <authorList>
            <person name="Chiriac C."/>
            <person name="Salcher M."/>
            <person name="Ghai R."/>
            <person name="Kavagutti S V."/>
        </authorList>
    </citation>
    <scope>NUCLEOTIDE SEQUENCE</scope>
</reference>
<feature type="region of interest" description="Disordered" evidence="1">
    <location>
        <begin position="405"/>
        <end position="424"/>
    </location>
</feature>
<dbReference type="EMBL" id="LR796269">
    <property type="protein sequence ID" value="CAB4132978.1"/>
    <property type="molecule type" value="Genomic_DNA"/>
</dbReference>
<protein>
    <submittedName>
        <fullName evidence="2">Uncharacterized protein</fullName>
    </submittedName>
</protein>